<keyword evidence="3" id="KW-1185">Reference proteome</keyword>
<dbReference type="RefSeq" id="WP_119525523.1">
    <property type="nucleotide sequence ID" value="NZ_NRHC01000083.1"/>
</dbReference>
<name>A0A3A1Y077_9GAMM</name>
<evidence type="ECO:0008006" key="4">
    <source>
        <dbReference type="Google" id="ProtNLM"/>
    </source>
</evidence>
<evidence type="ECO:0000313" key="2">
    <source>
        <dbReference type="EMBL" id="RIY31653.1"/>
    </source>
</evidence>
<accession>A0A3A1Y077</accession>
<protein>
    <recommendedName>
        <fullName evidence="4">Lipoprotein</fullName>
    </recommendedName>
</protein>
<dbReference type="Proteomes" id="UP000265691">
    <property type="component" value="Unassembled WGS sequence"/>
</dbReference>
<reference evidence="2 3" key="1">
    <citation type="submission" date="2017-08" db="EMBL/GenBank/DDBJ databases">
        <title>Reclassification of Bisgaard taxon 37 and 44.</title>
        <authorList>
            <person name="Christensen H."/>
        </authorList>
    </citation>
    <scope>NUCLEOTIDE SEQUENCE [LARGE SCALE GENOMIC DNA]</scope>
    <source>
        <strain evidence="2 3">B96_3</strain>
    </source>
</reference>
<comment type="caution">
    <text evidence="2">The sequence shown here is derived from an EMBL/GenBank/DDBJ whole genome shotgun (WGS) entry which is preliminary data.</text>
</comment>
<feature type="signal peptide" evidence="1">
    <location>
        <begin position="1"/>
        <end position="21"/>
    </location>
</feature>
<feature type="chain" id="PRO_5017205172" description="Lipoprotein" evidence="1">
    <location>
        <begin position="22"/>
        <end position="159"/>
    </location>
</feature>
<evidence type="ECO:0000256" key="1">
    <source>
        <dbReference type="SAM" id="SignalP"/>
    </source>
</evidence>
<gene>
    <name evidence="2" type="ORF">CKF54_06340</name>
</gene>
<organism evidence="2 3">
    <name type="scientific">Psittacicella hinzii</name>
    <dbReference type="NCBI Taxonomy" id="2028575"/>
    <lineage>
        <taxon>Bacteria</taxon>
        <taxon>Pseudomonadati</taxon>
        <taxon>Pseudomonadota</taxon>
        <taxon>Gammaproteobacteria</taxon>
        <taxon>Pasteurellales</taxon>
        <taxon>Psittacicellaceae</taxon>
        <taxon>Psittacicella</taxon>
    </lineage>
</organism>
<dbReference type="OrthoDB" id="8685017at2"/>
<keyword evidence="1" id="KW-0732">Signal</keyword>
<sequence>MKKILLLLAVFLAACSSQPQIKNFPNSTNLASQYVFKLVDTSNNDQASLLVLLVSPEQWRWLQSDPLGVPITRLVMSAKGWERDGFVPPSNVQTRYLFAAIAMYLVPDNQLVNYSERKDFADHQEYYLNGKKLWSIYPTKDGIKVEVDKRSWQVTLVSS</sequence>
<dbReference type="EMBL" id="NRHC01000083">
    <property type="protein sequence ID" value="RIY31653.1"/>
    <property type="molecule type" value="Genomic_DNA"/>
</dbReference>
<dbReference type="PROSITE" id="PS51257">
    <property type="entry name" value="PROKAR_LIPOPROTEIN"/>
    <property type="match status" value="1"/>
</dbReference>
<proteinExistence type="predicted"/>
<dbReference type="AlphaFoldDB" id="A0A3A1Y077"/>
<evidence type="ECO:0000313" key="3">
    <source>
        <dbReference type="Proteomes" id="UP000265691"/>
    </source>
</evidence>